<gene>
    <name evidence="1" type="ORF">UY3_04103</name>
</gene>
<protein>
    <submittedName>
        <fullName evidence="1">Uncharacterized protein</fullName>
    </submittedName>
</protein>
<sequence>MAATPPSTPLPPLAVVEFRSRQQSDRGSIYRVYTRRDKSIPDRSITTRRSGRVKQRSNLACGYRGANYYSDINIRQVVQTSGHTTNEKRYNVLTAITVGPPRNYYDPLALDGTIVLKYMLKENFEEERRATSLPGTIL</sequence>
<dbReference type="EMBL" id="KB518693">
    <property type="protein sequence ID" value="EMP38784.1"/>
    <property type="molecule type" value="Genomic_DNA"/>
</dbReference>
<evidence type="ECO:0000313" key="2">
    <source>
        <dbReference type="Proteomes" id="UP000031443"/>
    </source>
</evidence>
<dbReference type="Proteomes" id="UP000031443">
    <property type="component" value="Unassembled WGS sequence"/>
</dbReference>
<keyword evidence="2" id="KW-1185">Reference proteome</keyword>
<name>M7BNI2_CHEMY</name>
<dbReference type="AlphaFoldDB" id="M7BNI2"/>
<proteinExistence type="predicted"/>
<accession>M7BNI2</accession>
<organism evidence="1 2">
    <name type="scientific">Chelonia mydas</name>
    <name type="common">Green sea-turtle</name>
    <name type="synonym">Chelonia agassizi</name>
    <dbReference type="NCBI Taxonomy" id="8469"/>
    <lineage>
        <taxon>Eukaryota</taxon>
        <taxon>Metazoa</taxon>
        <taxon>Chordata</taxon>
        <taxon>Craniata</taxon>
        <taxon>Vertebrata</taxon>
        <taxon>Euteleostomi</taxon>
        <taxon>Archelosauria</taxon>
        <taxon>Testudinata</taxon>
        <taxon>Testudines</taxon>
        <taxon>Cryptodira</taxon>
        <taxon>Durocryptodira</taxon>
        <taxon>Americhelydia</taxon>
        <taxon>Chelonioidea</taxon>
        <taxon>Cheloniidae</taxon>
        <taxon>Chelonia</taxon>
    </lineage>
</organism>
<reference evidence="2" key="1">
    <citation type="journal article" date="2013" name="Nat. Genet.">
        <title>The draft genomes of soft-shell turtle and green sea turtle yield insights into the development and evolution of the turtle-specific body plan.</title>
        <authorList>
            <person name="Wang Z."/>
            <person name="Pascual-Anaya J."/>
            <person name="Zadissa A."/>
            <person name="Li W."/>
            <person name="Niimura Y."/>
            <person name="Huang Z."/>
            <person name="Li C."/>
            <person name="White S."/>
            <person name="Xiong Z."/>
            <person name="Fang D."/>
            <person name="Wang B."/>
            <person name="Ming Y."/>
            <person name="Chen Y."/>
            <person name="Zheng Y."/>
            <person name="Kuraku S."/>
            <person name="Pignatelli M."/>
            <person name="Herrero J."/>
            <person name="Beal K."/>
            <person name="Nozawa M."/>
            <person name="Li Q."/>
            <person name="Wang J."/>
            <person name="Zhang H."/>
            <person name="Yu L."/>
            <person name="Shigenobu S."/>
            <person name="Wang J."/>
            <person name="Liu J."/>
            <person name="Flicek P."/>
            <person name="Searle S."/>
            <person name="Wang J."/>
            <person name="Kuratani S."/>
            <person name="Yin Y."/>
            <person name="Aken B."/>
            <person name="Zhang G."/>
            <person name="Irie N."/>
        </authorList>
    </citation>
    <scope>NUCLEOTIDE SEQUENCE [LARGE SCALE GENOMIC DNA]</scope>
</reference>
<evidence type="ECO:0000313" key="1">
    <source>
        <dbReference type="EMBL" id="EMP38784.1"/>
    </source>
</evidence>